<gene>
    <name evidence="2" type="ORF">C7M84_009497</name>
</gene>
<proteinExistence type="predicted"/>
<reference evidence="2 3" key="1">
    <citation type="submission" date="2018-04" db="EMBL/GenBank/DDBJ databases">
        <authorList>
            <person name="Zhang X."/>
            <person name="Yuan J."/>
            <person name="Li F."/>
            <person name="Xiang J."/>
        </authorList>
    </citation>
    <scope>NUCLEOTIDE SEQUENCE [LARGE SCALE GENOMIC DNA]</scope>
    <source>
        <tissue evidence="2">Muscle</tissue>
    </source>
</reference>
<dbReference type="Proteomes" id="UP000283509">
    <property type="component" value="Unassembled WGS sequence"/>
</dbReference>
<evidence type="ECO:0000313" key="3">
    <source>
        <dbReference type="Proteomes" id="UP000283509"/>
    </source>
</evidence>
<organism evidence="2 3">
    <name type="scientific">Penaeus vannamei</name>
    <name type="common">Whiteleg shrimp</name>
    <name type="synonym">Litopenaeus vannamei</name>
    <dbReference type="NCBI Taxonomy" id="6689"/>
    <lineage>
        <taxon>Eukaryota</taxon>
        <taxon>Metazoa</taxon>
        <taxon>Ecdysozoa</taxon>
        <taxon>Arthropoda</taxon>
        <taxon>Crustacea</taxon>
        <taxon>Multicrustacea</taxon>
        <taxon>Malacostraca</taxon>
        <taxon>Eumalacostraca</taxon>
        <taxon>Eucarida</taxon>
        <taxon>Decapoda</taxon>
        <taxon>Dendrobranchiata</taxon>
        <taxon>Penaeoidea</taxon>
        <taxon>Penaeidae</taxon>
        <taxon>Penaeus</taxon>
    </lineage>
</organism>
<evidence type="ECO:0000256" key="1">
    <source>
        <dbReference type="SAM" id="MobiDB-lite"/>
    </source>
</evidence>
<keyword evidence="3" id="KW-1185">Reference proteome</keyword>
<protein>
    <submittedName>
        <fullName evidence="2">Uncharacterized protein</fullName>
    </submittedName>
</protein>
<comment type="caution">
    <text evidence="2">The sequence shown here is derived from an EMBL/GenBank/DDBJ whole genome shotgun (WGS) entry which is preliminary data.</text>
</comment>
<dbReference type="AlphaFoldDB" id="A0A3R7MXN6"/>
<evidence type="ECO:0000313" key="2">
    <source>
        <dbReference type="EMBL" id="ROT72141.1"/>
    </source>
</evidence>
<accession>A0A3R7MXN6</accession>
<feature type="compositionally biased region" description="Polar residues" evidence="1">
    <location>
        <begin position="239"/>
        <end position="252"/>
    </location>
</feature>
<name>A0A3R7MXN6_PENVA</name>
<dbReference type="OrthoDB" id="6362512at2759"/>
<reference evidence="2 3" key="2">
    <citation type="submission" date="2019-01" db="EMBL/GenBank/DDBJ databases">
        <title>The decoding of complex shrimp genome reveals the adaptation for benthos swimmer, frequently molting mechanism and breeding impact on genome.</title>
        <authorList>
            <person name="Sun Y."/>
            <person name="Gao Y."/>
            <person name="Yu Y."/>
        </authorList>
    </citation>
    <scope>NUCLEOTIDE SEQUENCE [LARGE SCALE GENOMIC DNA]</scope>
    <source>
        <tissue evidence="2">Muscle</tissue>
    </source>
</reference>
<sequence>MAESLMGSDDSADEAPQFTEEEIEEAWWTDFTTSDFWTDEDNVDMLQAILDLKYNDYPGSELEADVEYFSNPRLVVYCLVCSNVELRSYKHFSTHVDGKPHKKKAAKSVYEDTCSTVKRLSLLPISKARMTYAEGTLEYELQRSSVPAIGMGFVFKEKYRGKIVYSCQLCSEARLDHDDMFKHLTCSSHAMEYIFVKFQKNVSLANLPVERSRVYECEGGVNFSIVDFSSHLPSKLQEASKSSSTLSPTRVSRLSLKDRR</sequence>
<feature type="region of interest" description="Disordered" evidence="1">
    <location>
        <begin position="239"/>
        <end position="260"/>
    </location>
</feature>
<dbReference type="EMBL" id="QCYY01002200">
    <property type="protein sequence ID" value="ROT72141.1"/>
    <property type="molecule type" value="Genomic_DNA"/>
</dbReference>